<proteinExistence type="predicted"/>
<dbReference type="RefSeq" id="WP_156006196.1">
    <property type="nucleotide sequence ID" value="NZ_CP046276.1"/>
</dbReference>
<sequence length="444" mass="53289">MAKPNLIKQFNTAINQNIILDKDLNAVIKVSFFEFKKIFNNIFLDIKKLGDFKYKSFFSNSRSINLDLAIIKYFPKNDLKFTQLNETILKTLEKLPIKYVIKKNQNYIAIEEKFKGYNITYRLITLIRKKREDKKIDYVNRNGLVQEDLAIKVTNAFCIANKISNGTLFNIKKLVNYILKNQFEYTYNLDYLLLTWFNEYIARSLNSFINKKFNKRNKEMDIENFKKIKSLKIWFKEHIDVNNLYYYIFTKIENINSYFYNELEFENIEIFTDISRYSLNTNSTFNNPMSFFSEIKIFDLKNHKDLVFIQNNLGLDYGISKIAYDKARNEEKRYFVSPFIVSGLSNFAMFQKWFTLLSSKLYAKLSQELKEEIKSMKQREAMEELNIIAHNWLSSYYKKLKYLVPYFDKKYPLAYESDIKTLMRLIVTMVDKTKEKDWIMENDN</sequence>
<evidence type="ECO:0000313" key="1">
    <source>
        <dbReference type="EMBL" id="QGS51835.1"/>
    </source>
</evidence>
<dbReference type="KEGG" id="stab:STABA_v1c04720"/>
<keyword evidence="2" id="KW-1185">Reference proteome</keyword>
<accession>A0A6I6CA65</accession>
<dbReference type="Proteomes" id="UP000424468">
    <property type="component" value="Chromosome"/>
</dbReference>
<gene>
    <name evidence="1" type="ORF">STABA_v1c04720</name>
</gene>
<dbReference type="OrthoDB" id="387437at2"/>
<dbReference type="EMBL" id="CP046276">
    <property type="protein sequence ID" value="QGS51835.1"/>
    <property type="molecule type" value="Genomic_DNA"/>
</dbReference>
<protein>
    <submittedName>
        <fullName evidence="1">Uncharacterized protein</fullName>
    </submittedName>
</protein>
<reference evidence="1 2" key="1">
    <citation type="submission" date="2019-11" db="EMBL/GenBank/DDBJ databases">
        <title>Complete genome sequence of Spiroplasma tabanidicola TAUS-1 (DSM 22603).</title>
        <authorList>
            <person name="Huang C.-T."/>
            <person name="Lin Y.-C."/>
            <person name="Kuo C.-H."/>
        </authorList>
    </citation>
    <scope>NUCLEOTIDE SEQUENCE [LARGE SCALE GENOMIC DNA]</scope>
    <source>
        <strain evidence="1 2">TAUS-1</strain>
    </source>
</reference>
<organism evidence="1 2">
    <name type="scientific">Spiroplasma tabanidicola</name>
    <dbReference type="NCBI Taxonomy" id="324079"/>
    <lineage>
        <taxon>Bacteria</taxon>
        <taxon>Bacillati</taxon>
        <taxon>Mycoplasmatota</taxon>
        <taxon>Mollicutes</taxon>
        <taxon>Entomoplasmatales</taxon>
        <taxon>Spiroplasmataceae</taxon>
        <taxon>Spiroplasma</taxon>
    </lineage>
</organism>
<name>A0A6I6CA65_9MOLU</name>
<evidence type="ECO:0000313" key="2">
    <source>
        <dbReference type="Proteomes" id="UP000424468"/>
    </source>
</evidence>
<dbReference type="AlphaFoldDB" id="A0A6I6CA65"/>